<feature type="transmembrane region" description="Helical" evidence="3">
    <location>
        <begin position="908"/>
        <end position="933"/>
    </location>
</feature>
<feature type="transmembrane region" description="Helical" evidence="3">
    <location>
        <begin position="1227"/>
        <end position="1249"/>
    </location>
</feature>
<dbReference type="HOGENOM" id="CLU_231645_0_0_1"/>
<dbReference type="PANTHER" id="PTHR28027">
    <property type="entry name" value="TRANSCRIPTIONAL REGULATOR MIT1"/>
    <property type="match status" value="1"/>
</dbReference>
<dbReference type="PANTHER" id="PTHR28027:SF2">
    <property type="entry name" value="TRANSCRIPTIONAL REGULATOR MIT1"/>
    <property type="match status" value="1"/>
</dbReference>
<keyword evidence="3" id="KW-0812">Transmembrane</keyword>
<protein>
    <submittedName>
        <fullName evidence="4">Uncharacterized protein</fullName>
    </submittedName>
</protein>
<feature type="coiled-coil region" evidence="1">
    <location>
        <begin position="1133"/>
        <end position="1160"/>
    </location>
</feature>
<name>J9D2S6_EDHAE</name>
<sequence length="2161" mass="258748">MLKLFTITNDVKVYFFGIFEVQKIYFINNLNSSDMIIMACMFGLQQEFYNRYPFLFYKIYNGFRIYRIKNHQNTRKYVNLKNLLFLKEKNVVIRIYANNKNFGFFPSKTLLSESFFGVKNSFFIICKKKRQILLDHHFVLKYSFFIRKNIKFCLLRYIGYSNFGNRRFMYNKVFQRREICESFKKREFIFFAHQKSNHYECQNILRLNDRFKKMIKSKEKCHKMRIFIFLTLFGKMVINNKNECLKFDVMPLCYEKKSVLRKILFANCEYLNYAVNLIQMNDVINLKRYVTYITNSSESKFSKIFFFSNKKSIFNKFICLNGKQSVFLEFAIFKRVRFVKFCYKRICFQRRNYLINRIFKKNISRNTSKLVILVYKKSLIIKPNLKTVPLLILLLNFSSRKKQNFVIKLEDIQFSFLEELNKSKLLIHTKILELNVIDEININQSKLKYMYLRELNNLKKACTQANWFFGKFVIIRSRKAILFFLRFYWYHNFIKKSINYKTENLAINIYKKVDFRVMRPKEVFLINSYVLENIQVKEKIRFSSFLRFKLNINVILKGYINKNTIFGNTTYEFINEYKDLFFFNQIEKNRKLYFLVYDDLIFYIENEKVKNGKNGNNTRLYSFIFAKNSFLHFLRNINNFITINEAKRRQKKLKILNSVIMFVLYRTYKYFINIRKISSISNFYEHLTCKLRYREYKFQKKCMFLDLIICKTIRKIYWLCAYKNNRKNKKNGKSNANDAEKLIKFVENTGFLYKKNINICVNLHIFHIIFFVISVQSKDKELIERTFYINVKISLNKKIKIIYIFYQYKICYSNVSNTTNASLYKYLIKYGVCKIKKGAKTNRNRSLFKITNCYSGNTNKVETNSITATQLMYIFISINEFINIILSDKNGKTNKNNLCTENYDKKNYFAADLTAIFNVIDFFTFLIILSVYFKEIKIIYIEIFNINEKFMNSVNRYNIALEITSLILLFEIYHRETVNIPAINKLSEHFIIIEVDCTKLLDLKYENLFTGFCLKHQEYYLFYHCVFKKNLIVYSIADVFVINVIVKLEKLLKSSMCRYIYISKYINFFVFDKGFINIRCKYYQNSALENRKNYFKIHYAVRNNCVNINVLDKHFSLVLIKFIGIYCNTFLNIKRKLRKFKEYENKIKSHKNALIGLDDKKEVGIIEKNIRLYSIVKSRILQMCFILLEKNICMKKLENLFDFIFFNFLKKNHSRYEISKKKKLNEYFSIVIDCIILNLFSLLTAVIHVSEGMVFKNGRKLFFNFSNIICLLASLDRNSKVKVNLLQKVKKDTSSENFLNKKLYKFNLNIKKQNLLFKKNMTNVKSDAKKKKINKYKIEKTKKTSSKTEKKNDFRQKIDLFMKALERPNFKSCSKYFEKNTSSMKFNIRQNSLICFNDTFMTKSSLTSQKLSIYKCDDLINQKLLSSDFESNLENCINIQENKEFDKYTQNNFISSNETNNKMNYNMFINSNFCENSNIIIRTTNKYEDELIISNNKINEFSNFEALESQNDKKNTKIMKGNISAHRGLNSKKDIEIINFMSDSNPGDQEYNKNNKTFGEKYEEEHSNYIKKNSNNSNQYSDSCEGTLNYCNNEKISNMDKNKNFKKVNTEKEILITDIKNFNVYINTQEEAILIAHAFRLNLFHLSTERLDQKNREKIRNGDVFCFIENEQLRRWTDGKIWSPSKIVGYFLQYKEVPRHLSKNAIKKKKSYCENYNYSKDIKNRKSNLFYDYKINRNITNKNPAQLIRSKDNVFAKNQNQKIFFDEENDVDENFGKTKLKNFYDRKYQNYDLDIIDEKNNNFRRNTDIFSGSKFIENVVDDEKNKFSTYIDRSSGRKSNTDDVEDYFEKDPKSGIYTLEDINSECIDRDGKKYRNNATPEPIGFLEKFNQNNNYRSPFKKLQNNGNYAKFVDNNNGKFTLYKKTISLTLNNKVYHLIAYFKPFYYKPELLEILFFAKFHAFLEQFAELKTDKGLKNALLESRKYRKQIGSKQFKSTSSSNNEQKENNFVDEIEKNLENNNFCSKKNSNSLELAEYENDSVVLKKINTQTNTNEQVNYLKNKTKDEEEEERGDKESRKIDNLESETKSSENTSQNNAKTENQHENDEKIDFNEFTPQDWNAFYELYNVPLPTTHNTLRHERSQMEKDALDCLIHSFFLRKF</sequence>
<organism evidence="4 5">
    <name type="scientific">Edhazardia aedis (strain USNM 41457)</name>
    <name type="common">Microsporidian parasite</name>
    <dbReference type="NCBI Taxonomy" id="1003232"/>
    <lineage>
        <taxon>Eukaryota</taxon>
        <taxon>Fungi</taxon>
        <taxon>Fungi incertae sedis</taxon>
        <taxon>Microsporidia</taxon>
        <taxon>Edhazardia</taxon>
    </lineage>
</organism>
<comment type="caution">
    <text evidence="4">The sequence shown here is derived from an EMBL/GenBank/DDBJ whole genome shotgun (WGS) entry which is preliminary data.</text>
</comment>
<keyword evidence="1" id="KW-0175">Coiled coil</keyword>
<dbReference type="EMBL" id="AFBI03000105">
    <property type="protein sequence ID" value="EJW01884.1"/>
    <property type="molecule type" value="Genomic_DNA"/>
</dbReference>
<feature type="compositionally biased region" description="Polar residues" evidence="2">
    <location>
        <begin position="2089"/>
        <end position="2099"/>
    </location>
</feature>
<evidence type="ECO:0000256" key="1">
    <source>
        <dbReference type="SAM" id="Coils"/>
    </source>
</evidence>
<keyword evidence="3" id="KW-0472">Membrane</keyword>
<dbReference type="VEuPathDB" id="MicrosporidiaDB:EDEG_03638"/>
<evidence type="ECO:0000313" key="5">
    <source>
        <dbReference type="Proteomes" id="UP000003163"/>
    </source>
</evidence>
<feature type="region of interest" description="Disordered" evidence="2">
    <location>
        <begin position="2054"/>
        <end position="2109"/>
    </location>
</feature>
<evidence type="ECO:0000256" key="2">
    <source>
        <dbReference type="SAM" id="MobiDB-lite"/>
    </source>
</evidence>
<gene>
    <name evidence="4" type="ORF">EDEG_03638</name>
</gene>
<evidence type="ECO:0000313" key="4">
    <source>
        <dbReference type="EMBL" id="EJW01884.1"/>
    </source>
</evidence>
<reference evidence="5" key="2">
    <citation type="submission" date="2015-07" db="EMBL/GenBank/DDBJ databases">
        <title>Contrasting host-pathogen interactions and genome evolution in two generalist and specialist microsporidian pathogens of mosquitoes.</title>
        <authorList>
            <consortium name="The Broad Institute Genomics Platform"/>
            <consortium name="The Broad Institute Genome Sequencing Center for Infectious Disease"/>
            <person name="Cuomo C.A."/>
            <person name="Sanscrainte N.D."/>
            <person name="Goldberg J.M."/>
            <person name="Heiman D."/>
            <person name="Young S."/>
            <person name="Zeng Q."/>
            <person name="Becnel J.J."/>
            <person name="Birren B.W."/>
        </authorList>
    </citation>
    <scope>NUCLEOTIDE SEQUENCE [LARGE SCALE GENOMIC DNA]</scope>
    <source>
        <strain evidence="5">USNM 41457</strain>
    </source>
</reference>
<dbReference type="InParanoid" id="J9D2S6"/>
<dbReference type="Pfam" id="PF09729">
    <property type="entry name" value="Gti1_Pac2"/>
    <property type="match status" value="1"/>
</dbReference>
<dbReference type="InterPro" id="IPR018608">
    <property type="entry name" value="Gti1/Pac2"/>
</dbReference>
<reference evidence="4 5" key="1">
    <citation type="submission" date="2011-08" db="EMBL/GenBank/DDBJ databases">
        <authorList>
            <person name="Liu Z.J."/>
            <person name="Shi F.L."/>
            <person name="Lu J.Q."/>
            <person name="Li M."/>
            <person name="Wang Z.L."/>
        </authorList>
    </citation>
    <scope>NUCLEOTIDE SEQUENCE [LARGE SCALE GENOMIC DNA]</scope>
    <source>
        <strain evidence="4 5">USNM 41457</strain>
    </source>
</reference>
<dbReference type="OrthoDB" id="5572844at2759"/>
<keyword evidence="5" id="KW-1185">Reference proteome</keyword>
<proteinExistence type="predicted"/>
<keyword evidence="3" id="KW-1133">Transmembrane helix</keyword>
<accession>J9D2S6</accession>
<dbReference type="Proteomes" id="UP000003163">
    <property type="component" value="Unassembled WGS sequence"/>
</dbReference>
<evidence type="ECO:0000256" key="3">
    <source>
        <dbReference type="SAM" id="Phobius"/>
    </source>
</evidence>
<dbReference type="GO" id="GO:0003677">
    <property type="term" value="F:DNA binding"/>
    <property type="evidence" value="ECO:0007669"/>
    <property type="project" value="TreeGrafter"/>
</dbReference>
<feature type="compositionally biased region" description="Basic and acidic residues" evidence="2">
    <location>
        <begin position="2100"/>
        <end position="2109"/>
    </location>
</feature>
<feature type="compositionally biased region" description="Basic and acidic residues" evidence="2">
    <location>
        <begin position="2071"/>
        <end position="2088"/>
    </location>
</feature>